<dbReference type="RefSeq" id="WP_183295267.1">
    <property type="nucleotide sequence ID" value="NZ_JACHVX010000002.1"/>
</dbReference>
<dbReference type="Proteomes" id="UP000518206">
    <property type="component" value="Unassembled WGS sequence"/>
</dbReference>
<gene>
    <name evidence="2" type="ORF">FHR80_001202</name>
</gene>
<name>A0A7W4UDN8_9CELL</name>
<feature type="domain" description="HTH marR-type" evidence="1">
    <location>
        <begin position="17"/>
        <end position="145"/>
    </location>
</feature>
<evidence type="ECO:0000259" key="1">
    <source>
        <dbReference type="PROSITE" id="PS50995"/>
    </source>
</evidence>
<dbReference type="InterPro" id="IPR039422">
    <property type="entry name" value="MarR/SlyA-like"/>
</dbReference>
<dbReference type="InterPro" id="IPR036390">
    <property type="entry name" value="WH_DNA-bd_sf"/>
</dbReference>
<evidence type="ECO:0000313" key="2">
    <source>
        <dbReference type="EMBL" id="MBB2922290.1"/>
    </source>
</evidence>
<dbReference type="Gene3D" id="1.10.10.10">
    <property type="entry name" value="Winged helix-like DNA-binding domain superfamily/Winged helix DNA-binding domain"/>
    <property type="match status" value="1"/>
</dbReference>
<proteinExistence type="predicted"/>
<dbReference type="EMBL" id="JACHVX010000002">
    <property type="protein sequence ID" value="MBB2922290.1"/>
    <property type="molecule type" value="Genomic_DNA"/>
</dbReference>
<accession>A0A7W4UDN8</accession>
<dbReference type="PROSITE" id="PS50995">
    <property type="entry name" value="HTH_MARR_2"/>
    <property type="match status" value="1"/>
</dbReference>
<dbReference type="AlphaFoldDB" id="A0A7W4UDN8"/>
<evidence type="ECO:0000313" key="3">
    <source>
        <dbReference type="Proteomes" id="UP000518206"/>
    </source>
</evidence>
<dbReference type="PANTHER" id="PTHR33164">
    <property type="entry name" value="TRANSCRIPTIONAL REGULATOR, MARR FAMILY"/>
    <property type="match status" value="1"/>
</dbReference>
<dbReference type="SUPFAM" id="SSF46785">
    <property type="entry name" value="Winged helix' DNA-binding domain"/>
    <property type="match status" value="1"/>
</dbReference>
<dbReference type="PANTHER" id="PTHR33164:SF99">
    <property type="entry name" value="MARR FAMILY REGULATORY PROTEIN"/>
    <property type="match status" value="1"/>
</dbReference>
<dbReference type="InterPro" id="IPR036388">
    <property type="entry name" value="WH-like_DNA-bd_sf"/>
</dbReference>
<comment type="caution">
    <text evidence="2">The sequence shown here is derived from an EMBL/GenBank/DDBJ whole genome shotgun (WGS) entry which is preliminary data.</text>
</comment>
<reference evidence="2 3" key="2">
    <citation type="submission" date="2020-08" db="EMBL/GenBank/DDBJ databases">
        <authorList>
            <person name="Partida-Martinez L."/>
            <person name="Huntemann M."/>
            <person name="Clum A."/>
            <person name="Wang J."/>
            <person name="Palaniappan K."/>
            <person name="Ritter S."/>
            <person name="Chen I.-M."/>
            <person name="Stamatis D."/>
            <person name="Reddy T."/>
            <person name="O'Malley R."/>
            <person name="Daum C."/>
            <person name="Shapiro N."/>
            <person name="Ivanova N."/>
            <person name="Kyrpides N."/>
            <person name="Woyke T."/>
        </authorList>
    </citation>
    <scope>NUCLEOTIDE SEQUENCE [LARGE SCALE GENOMIC DNA]</scope>
    <source>
        <strain evidence="2 3">RAS26</strain>
    </source>
</reference>
<protein>
    <submittedName>
        <fullName evidence="2">DNA-binding MarR family transcriptional regulator</fullName>
    </submittedName>
</protein>
<keyword evidence="2" id="KW-0238">DNA-binding</keyword>
<organism evidence="2 3">
    <name type="scientific">Cellulomonas cellasea</name>
    <dbReference type="NCBI Taxonomy" id="43670"/>
    <lineage>
        <taxon>Bacteria</taxon>
        <taxon>Bacillati</taxon>
        <taxon>Actinomycetota</taxon>
        <taxon>Actinomycetes</taxon>
        <taxon>Micrococcales</taxon>
        <taxon>Cellulomonadaceae</taxon>
        <taxon>Cellulomonas</taxon>
    </lineage>
</organism>
<dbReference type="GO" id="GO:0006950">
    <property type="term" value="P:response to stress"/>
    <property type="evidence" value="ECO:0007669"/>
    <property type="project" value="TreeGrafter"/>
</dbReference>
<dbReference type="GO" id="GO:0003677">
    <property type="term" value="F:DNA binding"/>
    <property type="evidence" value="ECO:0007669"/>
    <property type="project" value="UniProtKB-KW"/>
</dbReference>
<sequence>MGHGDEDTGCGGGWAPQPTLSQRLFAVAELARADFAVTVARHGLTPVQARAVLMLDEPVPMSSVASHLACDASNVTGLADRLEALGVAERVPSSDRRVKLLRLTDRGSALRGELGRELAQGSAVTDRLTAAERTQLAALLDTMLATPDA</sequence>
<reference evidence="2 3" key="1">
    <citation type="submission" date="2020-08" db="EMBL/GenBank/DDBJ databases">
        <title>The Agave Microbiome: Exploring the role of microbial communities in plant adaptations to desert environments.</title>
        <authorList>
            <person name="Partida-Martinez L.P."/>
        </authorList>
    </citation>
    <scope>NUCLEOTIDE SEQUENCE [LARGE SCALE GENOMIC DNA]</scope>
    <source>
        <strain evidence="2 3">RAS26</strain>
    </source>
</reference>
<dbReference type="InterPro" id="IPR000835">
    <property type="entry name" value="HTH_MarR-typ"/>
</dbReference>
<dbReference type="SMART" id="SM00347">
    <property type="entry name" value="HTH_MARR"/>
    <property type="match status" value="1"/>
</dbReference>
<dbReference type="GO" id="GO:0003700">
    <property type="term" value="F:DNA-binding transcription factor activity"/>
    <property type="evidence" value="ECO:0007669"/>
    <property type="project" value="InterPro"/>
</dbReference>